<evidence type="ECO:0000256" key="6">
    <source>
        <dbReference type="SAM" id="Phobius"/>
    </source>
</evidence>
<name>A0A2B4RMZ1_STYPI</name>
<gene>
    <name evidence="8" type="primary">IFI6</name>
    <name evidence="8" type="ORF">AWC38_SpisGene17962</name>
</gene>
<evidence type="ECO:0000256" key="4">
    <source>
        <dbReference type="ARBA" id="ARBA00022989"/>
    </source>
</evidence>
<keyword evidence="4 6" id="KW-1133">Transmembrane helix</keyword>
<dbReference type="InterPro" id="IPR038213">
    <property type="entry name" value="IFI6/IFI27-like_sf"/>
</dbReference>
<dbReference type="Gene3D" id="6.10.110.10">
    <property type="match status" value="1"/>
</dbReference>
<keyword evidence="9" id="KW-1185">Reference proteome</keyword>
<keyword evidence="5 6" id="KW-0472">Membrane</keyword>
<reference evidence="9" key="1">
    <citation type="journal article" date="2017" name="bioRxiv">
        <title>Comparative analysis of the genomes of Stylophora pistillata and Acropora digitifera provides evidence for extensive differences between species of corals.</title>
        <authorList>
            <person name="Voolstra C.R."/>
            <person name="Li Y."/>
            <person name="Liew Y.J."/>
            <person name="Baumgarten S."/>
            <person name="Zoccola D."/>
            <person name="Flot J.-F."/>
            <person name="Tambutte S."/>
            <person name="Allemand D."/>
            <person name="Aranda M."/>
        </authorList>
    </citation>
    <scope>NUCLEOTIDE SEQUENCE [LARGE SCALE GENOMIC DNA]</scope>
</reference>
<comment type="caution">
    <text evidence="8">The sequence shown here is derived from an EMBL/GenBank/DDBJ whole genome shotgun (WGS) entry which is preliminary data.</text>
</comment>
<comment type="subcellular location">
    <subcellularLocation>
        <location evidence="1">Membrane</location>
        <topology evidence="1">Multi-pass membrane protein</topology>
    </subcellularLocation>
</comment>
<keyword evidence="7" id="KW-0732">Signal</keyword>
<organism evidence="8 9">
    <name type="scientific">Stylophora pistillata</name>
    <name type="common">Smooth cauliflower coral</name>
    <dbReference type="NCBI Taxonomy" id="50429"/>
    <lineage>
        <taxon>Eukaryota</taxon>
        <taxon>Metazoa</taxon>
        <taxon>Cnidaria</taxon>
        <taxon>Anthozoa</taxon>
        <taxon>Hexacorallia</taxon>
        <taxon>Scleractinia</taxon>
        <taxon>Astrocoeniina</taxon>
        <taxon>Pocilloporidae</taxon>
        <taxon>Stylophora</taxon>
    </lineage>
</organism>
<evidence type="ECO:0000256" key="1">
    <source>
        <dbReference type="ARBA" id="ARBA00004141"/>
    </source>
</evidence>
<proteinExistence type="inferred from homology"/>
<evidence type="ECO:0000256" key="7">
    <source>
        <dbReference type="SAM" id="SignalP"/>
    </source>
</evidence>
<keyword evidence="3 6" id="KW-0812">Transmembrane</keyword>
<dbReference type="GO" id="GO:0016020">
    <property type="term" value="C:membrane"/>
    <property type="evidence" value="ECO:0007669"/>
    <property type="project" value="UniProtKB-SubCell"/>
</dbReference>
<feature type="signal peptide" evidence="7">
    <location>
        <begin position="1"/>
        <end position="21"/>
    </location>
</feature>
<evidence type="ECO:0000313" key="8">
    <source>
        <dbReference type="EMBL" id="PFX17698.1"/>
    </source>
</evidence>
<sequence length="135" mass="13289">MINRANFCILLFLTCLSPVKAEDSDKGGWCWGEYVTAGVIGGVAAMIAAPFLLPAAGFTTAGVAAGSVAAGIQSAVYGGTVTAGSVFATLQSAGAAGLGVTTSAAVGSFGAGLATYVKNKLAPCEQESKCSSDQE</sequence>
<protein>
    <submittedName>
        <fullName evidence="8">Interferon alpha-inducible protein 6</fullName>
    </submittedName>
</protein>
<comment type="similarity">
    <text evidence="2">Belongs to the IFI6/IFI27 family.</text>
</comment>
<dbReference type="Pfam" id="PF06140">
    <property type="entry name" value="Ifi-6-16"/>
    <property type="match status" value="1"/>
</dbReference>
<evidence type="ECO:0000256" key="2">
    <source>
        <dbReference type="ARBA" id="ARBA00007262"/>
    </source>
</evidence>
<evidence type="ECO:0000313" key="9">
    <source>
        <dbReference type="Proteomes" id="UP000225706"/>
    </source>
</evidence>
<dbReference type="PANTHER" id="PTHR16932">
    <property type="entry name" value="INTERFERON ALPHA-INDUCIBLE PROTEIN 27"/>
    <property type="match status" value="1"/>
</dbReference>
<accession>A0A2B4RMZ1</accession>
<dbReference type="InterPro" id="IPR009311">
    <property type="entry name" value="IFI6/IFI27-like"/>
</dbReference>
<feature type="chain" id="PRO_5012044192" evidence="7">
    <location>
        <begin position="22"/>
        <end position="135"/>
    </location>
</feature>
<dbReference type="Proteomes" id="UP000225706">
    <property type="component" value="Unassembled WGS sequence"/>
</dbReference>
<evidence type="ECO:0000256" key="5">
    <source>
        <dbReference type="ARBA" id="ARBA00023136"/>
    </source>
</evidence>
<evidence type="ECO:0000256" key="3">
    <source>
        <dbReference type="ARBA" id="ARBA00022692"/>
    </source>
</evidence>
<dbReference type="OrthoDB" id="440424at2759"/>
<feature type="transmembrane region" description="Helical" evidence="6">
    <location>
        <begin position="31"/>
        <end position="53"/>
    </location>
</feature>
<dbReference type="AlphaFoldDB" id="A0A2B4RMZ1"/>
<dbReference type="PANTHER" id="PTHR16932:SF18">
    <property type="entry name" value="INTERFERON, ALPHA-INDUCIBLE PROTEIN 27-LIKE 2"/>
    <property type="match status" value="1"/>
</dbReference>
<dbReference type="EMBL" id="LSMT01000454">
    <property type="protein sequence ID" value="PFX17698.1"/>
    <property type="molecule type" value="Genomic_DNA"/>
</dbReference>